<evidence type="ECO:0000256" key="2">
    <source>
        <dbReference type="ARBA" id="ARBA00022598"/>
    </source>
</evidence>
<evidence type="ECO:0000256" key="1">
    <source>
        <dbReference type="ARBA" id="ARBA00010871"/>
    </source>
</evidence>
<accession>A0ABU8TDK1</accession>
<keyword evidence="2 5" id="KW-0436">Ligase</keyword>
<keyword evidence="3" id="KW-0067">ATP-binding</keyword>
<gene>
    <name evidence="5" type="ORF">WJX68_24190</name>
</gene>
<evidence type="ECO:0000259" key="4">
    <source>
        <dbReference type="PROSITE" id="PS50975"/>
    </source>
</evidence>
<dbReference type="Gene3D" id="3.30.470.20">
    <property type="entry name" value="ATP-grasp fold, B domain"/>
    <property type="match status" value="1"/>
</dbReference>
<dbReference type="InterPro" id="IPR011761">
    <property type="entry name" value="ATP-grasp"/>
</dbReference>
<reference evidence="5 6" key="1">
    <citation type="submission" date="2024-03" db="EMBL/GenBank/DDBJ databases">
        <title>Draft genome sequence of Pseudonocardia sp. DW16-2.</title>
        <authorList>
            <person name="Duangmal K."/>
        </authorList>
    </citation>
    <scope>NUCLEOTIDE SEQUENCE [LARGE SCALE GENOMIC DNA]</scope>
    <source>
        <strain evidence="5 6">DW16-2</strain>
    </source>
</reference>
<comment type="similarity">
    <text evidence="1">Belongs to the D-alanine--D-alanine ligase family.</text>
</comment>
<dbReference type="PROSITE" id="PS50975">
    <property type="entry name" value="ATP_GRASP"/>
    <property type="match status" value="1"/>
</dbReference>
<dbReference type="InterPro" id="IPR013815">
    <property type="entry name" value="ATP_grasp_subdomain_1"/>
</dbReference>
<dbReference type="InterPro" id="IPR011095">
    <property type="entry name" value="Dala_Dala_lig_C"/>
</dbReference>
<dbReference type="Gene3D" id="3.40.50.20">
    <property type="match status" value="1"/>
</dbReference>
<keyword evidence="6" id="KW-1185">Reference proteome</keyword>
<comment type="caution">
    <text evidence="5">The sequence shown here is derived from an EMBL/GenBank/DDBJ whole genome shotgun (WGS) entry which is preliminary data.</text>
</comment>
<evidence type="ECO:0000256" key="3">
    <source>
        <dbReference type="PROSITE-ProRule" id="PRU00409"/>
    </source>
</evidence>
<name>A0ABU8TDK1_9PSEU</name>
<dbReference type="Proteomes" id="UP001364211">
    <property type="component" value="Unassembled WGS sequence"/>
</dbReference>
<dbReference type="PANTHER" id="PTHR23132:SF23">
    <property type="entry name" value="D-ALANINE--D-ALANINE LIGASE B"/>
    <property type="match status" value="1"/>
</dbReference>
<dbReference type="PANTHER" id="PTHR23132">
    <property type="entry name" value="D-ALANINE--D-ALANINE LIGASE"/>
    <property type="match status" value="1"/>
</dbReference>
<protein>
    <submittedName>
        <fullName evidence="5">D-alanine--D-alanine ligase</fullName>
    </submittedName>
</protein>
<dbReference type="SUPFAM" id="SSF56059">
    <property type="entry name" value="Glutathione synthetase ATP-binding domain-like"/>
    <property type="match status" value="1"/>
</dbReference>
<keyword evidence="3" id="KW-0547">Nucleotide-binding</keyword>
<dbReference type="Pfam" id="PF07478">
    <property type="entry name" value="Dala_Dala_lig_C"/>
    <property type="match status" value="1"/>
</dbReference>
<feature type="domain" description="ATP-grasp" evidence="4">
    <location>
        <begin position="125"/>
        <end position="332"/>
    </location>
</feature>
<dbReference type="Gene3D" id="3.30.1490.20">
    <property type="entry name" value="ATP-grasp fold, A domain"/>
    <property type="match status" value="1"/>
</dbReference>
<dbReference type="GO" id="GO:0016874">
    <property type="term" value="F:ligase activity"/>
    <property type="evidence" value="ECO:0007669"/>
    <property type="project" value="UniProtKB-KW"/>
</dbReference>
<evidence type="ECO:0000313" key="6">
    <source>
        <dbReference type="Proteomes" id="UP001364211"/>
    </source>
</evidence>
<dbReference type="RefSeq" id="WP_340295093.1">
    <property type="nucleotide sequence ID" value="NZ_JBBJUP010000027.1"/>
</dbReference>
<sequence>MLRVLHLVGSGVDDFFGDLSRLYAADCLQATADPARYEFVIAHVTPEGWRFPAALDRASLAAAPLLSPAAAVARIERLGVDVMVPQMFCRPGMTHYRALFDLLAIPYVGNTPDVMALGADKARARAVVAADGVAVPAGETLRSGGTPTVAPPAVVKPVDTDNSVGVTLVREPGGFEVALEDAFAHGDRALVEEFVPLGREVRCAVVERDGGLVGLPLEEYRMDAVDKPVRLADDKLARTGDGDLRLVAKDARSWIVDPADPVTGPVQQAARAAFTALGCRDYGLFDFRVDPDGRPWFLEAGLYCSYARTSVIVTMAGAAGIALPELFAGAVAGAHGRRGRGPAGPLTPGA</sequence>
<organism evidence="5 6">
    <name type="scientific">Pseudonocardia spirodelae</name>
    <dbReference type="NCBI Taxonomy" id="3133431"/>
    <lineage>
        <taxon>Bacteria</taxon>
        <taxon>Bacillati</taxon>
        <taxon>Actinomycetota</taxon>
        <taxon>Actinomycetes</taxon>
        <taxon>Pseudonocardiales</taxon>
        <taxon>Pseudonocardiaceae</taxon>
        <taxon>Pseudonocardia</taxon>
    </lineage>
</organism>
<dbReference type="EMBL" id="JBBJUP010000027">
    <property type="protein sequence ID" value="MEJ8282053.1"/>
    <property type="molecule type" value="Genomic_DNA"/>
</dbReference>
<evidence type="ECO:0000313" key="5">
    <source>
        <dbReference type="EMBL" id="MEJ8282053.1"/>
    </source>
</evidence>
<proteinExistence type="inferred from homology"/>